<evidence type="ECO:0000313" key="2">
    <source>
        <dbReference type="EnsemblPlants" id="KRH25892"/>
    </source>
</evidence>
<dbReference type="EMBL" id="CM000845">
    <property type="protein sequence ID" value="KRH25892.1"/>
    <property type="molecule type" value="Genomic_DNA"/>
</dbReference>
<dbReference type="InParanoid" id="A0A0R0HHV8"/>
<gene>
    <name evidence="1" type="ORF">GLYMA_12G136500</name>
</gene>
<dbReference type="Proteomes" id="UP000008827">
    <property type="component" value="Chromosome 12"/>
</dbReference>
<sequence length="89" mass="10361">MFADIKTVYMTSKLGLESKSKQSYPPELLHSSKQIKGFDFQLGGNFIDRTKYENIAVEQKWLRIMNISDIYSGIMHRICPFNFQTIHKG</sequence>
<evidence type="ECO:0000313" key="3">
    <source>
        <dbReference type="Proteomes" id="UP000008827"/>
    </source>
</evidence>
<proteinExistence type="predicted"/>
<dbReference type="AlphaFoldDB" id="A0A0R0HHV8"/>
<dbReference type="Gramene" id="KRH25892">
    <property type="protein sequence ID" value="KRH25892"/>
    <property type="gene ID" value="GLYMA_12G136500"/>
</dbReference>
<evidence type="ECO:0000313" key="1">
    <source>
        <dbReference type="EMBL" id="KRH25892.1"/>
    </source>
</evidence>
<reference evidence="1" key="3">
    <citation type="submission" date="2018-07" db="EMBL/GenBank/DDBJ databases">
        <title>WGS assembly of Glycine max.</title>
        <authorList>
            <person name="Schmutz J."/>
            <person name="Cannon S."/>
            <person name="Schlueter J."/>
            <person name="Ma J."/>
            <person name="Mitros T."/>
            <person name="Nelson W."/>
            <person name="Hyten D."/>
            <person name="Song Q."/>
            <person name="Thelen J."/>
            <person name="Cheng J."/>
            <person name="Xu D."/>
            <person name="Hellsten U."/>
            <person name="May G."/>
            <person name="Yu Y."/>
            <person name="Sakurai T."/>
            <person name="Umezawa T."/>
            <person name="Bhattacharyya M."/>
            <person name="Sandhu D."/>
            <person name="Valliyodan B."/>
            <person name="Lindquist E."/>
            <person name="Peto M."/>
            <person name="Grant D."/>
            <person name="Shu S."/>
            <person name="Goodstein D."/>
            <person name="Barry K."/>
            <person name="Futrell-Griggs M."/>
            <person name="Abernathy B."/>
            <person name="Du J."/>
            <person name="Tian Z."/>
            <person name="Zhu L."/>
            <person name="Gill N."/>
            <person name="Joshi T."/>
            <person name="Libault M."/>
            <person name="Sethuraman A."/>
            <person name="Zhang X."/>
            <person name="Shinozaki K."/>
            <person name="Nguyen H."/>
            <person name="Wing R."/>
            <person name="Cregan P."/>
            <person name="Specht J."/>
            <person name="Grimwood J."/>
            <person name="Rokhsar D."/>
            <person name="Stacey G."/>
            <person name="Shoemaker R."/>
            <person name="Jackson S."/>
        </authorList>
    </citation>
    <scope>NUCLEOTIDE SEQUENCE</scope>
    <source>
        <tissue evidence="1">Callus</tissue>
    </source>
</reference>
<name>A0A0R0HHV8_SOYBN</name>
<accession>A0A0R0HHV8</accession>
<protein>
    <submittedName>
        <fullName evidence="1 2">Uncharacterized protein</fullName>
    </submittedName>
</protein>
<reference evidence="1 2" key="1">
    <citation type="journal article" date="2010" name="Nature">
        <title>Genome sequence of the palaeopolyploid soybean.</title>
        <authorList>
            <person name="Schmutz J."/>
            <person name="Cannon S.B."/>
            <person name="Schlueter J."/>
            <person name="Ma J."/>
            <person name="Mitros T."/>
            <person name="Nelson W."/>
            <person name="Hyten D.L."/>
            <person name="Song Q."/>
            <person name="Thelen J.J."/>
            <person name="Cheng J."/>
            <person name="Xu D."/>
            <person name="Hellsten U."/>
            <person name="May G.D."/>
            <person name="Yu Y."/>
            <person name="Sakurai T."/>
            <person name="Umezawa T."/>
            <person name="Bhattacharyya M.K."/>
            <person name="Sandhu D."/>
            <person name="Valliyodan B."/>
            <person name="Lindquist E."/>
            <person name="Peto M."/>
            <person name="Grant D."/>
            <person name="Shu S."/>
            <person name="Goodstein D."/>
            <person name="Barry K."/>
            <person name="Futrell-Griggs M."/>
            <person name="Abernathy B."/>
            <person name="Du J."/>
            <person name="Tian Z."/>
            <person name="Zhu L."/>
            <person name="Gill N."/>
            <person name="Joshi T."/>
            <person name="Libault M."/>
            <person name="Sethuraman A."/>
            <person name="Zhang X.-C."/>
            <person name="Shinozaki K."/>
            <person name="Nguyen H.T."/>
            <person name="Wing R.A."/>
            <person name="Cregan P."/>
            <person name="Specht J."/>
            <person name="Grimwood J."/>
            <person name="Rokhsar D."/>
            <person name="Stacey G."/>
            <person name="Shoemaker R.C."/>
            <person name="Jackson S.A."/>
        </authorList>
    </citation>
    <scope>NUCLEOTIDE SEQUENCE</scope>
    <source>
        <strain evidence="2">cv. Williams 82</strain>
        <tissue evidence="1">Callus</tissue>
    </source>
</reference>
<keyword evidence="3" id="KW-1185">Reference proteome</keyword>
<dbReference type="EnsemblPlants" id="KRH25892">
    <property type="protein sequence ID" value="KRH25892"/>
    <property type="gene ID" value="GLYMA_12G136500"/>
</dbReference>
<reference evidence="2" key="2">
    <citation type="submission" date="2018-02" db="UniProtKB">
        <authorList>
            <consortium name="EnsemblPlants"/>
        </authorList>
    </citation>
    <scope>IDENTIFICATION</scope>
    <source>
        <strain evidence="2">Williams 82</strain>
    </source>
</reference>
<organism evidence="1">
    <name type="scientific">Glycine max</name>
    <name type="common">Soybean</name>
    <name type="synonym">Glycine hispida</name>
    <dbReference type="NCBI Taxonomy" id="3847"/>
    <lineage>
        <taxon>Eukaryota</taxon>
        <taxon>Viridiplantae</taxon>
        <taxon>Streptophyta</taxon>
        <taxon>Embryophyta</taxon>
        <taxon>Tracheophyta</taxon>
        <taxon>Spermatophyta</taxon>
        <taxon>Magnoliopsida</taxon>
        <taxon>eudicotyledons</taxon>
        <taxon>Gunneridae</taxon>
        <taxon>Pentapetalae</taxon>
        <taxon>rosids</taxon>
        <taxon>fabids</taxon>
        <taxon>Fabales</taxon>
        <taxon>Fabaceae</taxon>
        <taxon>Papilionoideae</taxon>
        <taxon>50 kb inversion clade</taxon>
        <taxon>NPAAA clade</taxon>
        <taxon>indigoferoid/millettioid clade</taxon>
        <taxon>Phaseoleae</taxon>
        <taxon>Glycine</taxon>
        <taxon>Glycine subgen. Soja</taxon>
    </lineage>
</organism>